<name>A0A9P6WAV1_MAUEX</name>
<organism evidence="9 10">
    <name type="scientific">Maudiozyma exigua</name>
    <name type="common">Yeast</name>
    <name type="synonym">Kazachstania exigua</name>
    <dbReference type="NCBI Taxonomy" id="34358"/>
    <lineage>
        <taxon>Eukaryota</taxon>
        <taxon>Fungi</taxon>
        <taxon>Dikarya</taxon>
        <taxon>Ascomycota</taxon>
        <taxon>Saccharomycotina</taxon>
        <taxon>Saccharomycetes</taxon>
        <taxon>Saccharomycetales</taxon>
        <taxon>Saccharomycetaceae</taxon>
        <taxon>Maudiozyma</taxon>
    </lineage>
</organism>
<dbReference type="GO" id="GO:0005886">
    <property type="term" value="C:plasma membrane"/>
    <property type="evidence" value="ECO:0007669"/>
    <property type="project" value="TreeGrafter"/>
</dbReference>
<dbReference type="SUPFAM" id="SSF144000">
    <property type="entry name" value="Oxysterol-binding protein-like"/>
    <property type="match status" value="1"/>
</dbReference>
<evidence type="ECO:0000313" key="10">
    <source>
        <dbReference type="Proteomes" id="UP000750334"/>
    </source>
</evidence>
<dbReference type="Gene3D" id="2.30.29.30">
    <property type="entry name" value="Pleckstrin-homology domain (PH domain)/Phosphotyrosine-binding domain (PTB)"/>
    <property type="match status" value="1"/>
</dbReference>
<accession>A0A9P6WAV1</accession>
<evidence type="ECO:0000256" key="7">
    <source>
        <dbReference type="ARBA" id="ARBA00023121"/>
    </source>
</evidence>
<sequence length="959" mass="108600">METIDILNRSFVVRWVKCSHGDTINYQVKPLKKSIDLGIYKKLKTSIDDQTQGLHIAPDTKAALDFTNKAVLHRNNSICSNGETHSRSSLSIANIQQQSQEKPLRDRLQASGFTLVKWIGHIPGNTMYQGDLEVMDSDYYYAFILDNTSSKNVKKKILFNASAIQTDTQSIHSNHSGSTPLLNSLKPSSTNQRDSVFVVGQGRYIQGYLSKKRRKRLQGFKRRFFTLDFRYGTLSYYLNDHNQTRRGEIVIKLSTVSANKKDRLIIIDSGMEIWALKSKDVNSWHTWVQALQSCYEQNDDSDGFISDELSNSISENEGTIVTANDVISERLSKKSKSVTKSDIIPRPASRVTDISSYVPLPNEAYEDFSANLLLIQQRLEQYKTDSLSYTLIDPEPKFGDIRRSNSASSSLKGHGRIRGMTASSPMDSLESLINPSDSAIPEDISSEHDLYNNLAELEDLFNQFVKQSKVLYRDHNILTKQINGKRLSVASSSLSDNDMFFDAEDKSTIGVILLDDEDADVETQLESQTVLGSTTVGSSEVSLVEKQANEFPLNPEDKNALRTIQSGKVLLDSTAYNNDLYPLPLKPVLRRDDVAVCNSYPQSLLSFLRKNVGKDLTSITMPVTSNEPISILQTISESFEYANILQLLADSKSTFEPLAVVSAFATSSLSIYRDKTRALRKPFNPLLGETYELVREDMGFRLVAEKVSHKPQIFAFHAEHKDWECSYTVTPVQKFWGKSIELNNEGTFELKSKKSGEYFEWVQPTTMVKNLIAGERYVEPTNEIEVISSKSGKAIIAFEKTGMFSGRSEAVTVDIISSNRSGKNQSLVGKWTDSLKDKKTGKTIWKIGDTVKNPKEKYGFTKFTANLNEITSIEKDKLPPTDSRLRPDIRFYEQGKVDEAEKSKLELEQKQRERRQAGKDVKPKYFKKNKANKWIYMEGPDSYWEKRKRQDWGDAPVMW</sequence>
<gene>
    <name evidence="9" type="ORF">C6P45_004189</name>
</gene>
<proteinExistence type="inferred from homology"/>
<protein>
    <recommendedName>
        <fullName evidence="8">PH domain-containing protein</fullName>
    </recommendedName>
</protein>
<evidence type="ECO:0000256" key="1">
    <source>
        <dbReference type="ARBA" id="ARBA00004496"/>
    </source>
</evidence>
<comment type="similarity">
    <text evidence="2">Belongs to the OSBP family.</text>
</comment>
<evidence type="ECO:0000259" key="8">
    <source>
        <dbReference type="PROSITE" id="PS50003"/>
    </source>
</evidence>
<dbReference type="GO" id="GO:0006897">
    <property type="term" value="P:endocytosis"/>
    <property type="evidence" value="ECO:0007669"/>
    <property type="project" value="TreeGrafter"/>
</dbReference>
<dbReference type="AlphaFoldDB" id="A0A9P6WAV1"/>
<evidence type="ECO:0000256" key="4">
    <source>
        <dbReference type="ARBA" id="ARBA00022490"/>
    </source>
</evidence>
<dbReference type="PANTHER" id="PTHR10972:SF203">
    <property type="entry name" value="OXYSTEROL-BINDING PROTEIN HOMOLOG 3"/>
    <property type="match status" value="1"/>
</dbReference>
<dbReference type="GO" id="GO:0120009">
    <property type="term" value="P:intermembrane lipid transfer"/>
    <property type="evidence" value="ECO:0007669"/>
    <property type="project" value="UniProtKB-ARBA"/>
</dbReference>
<evidence type="ECO:0000256" key="6">
    <source>
        <dbReference type="ARBA" id="ARBA00023055"/>
    </source>
</evidence>
<dbReference type="InterPro" id="IPR000648">
    <property type="entry name" value="Oxysterol-bd"/>
</dbReference>
<dbReference type="InterPro" id="IPR011993">
    <property type="entry name" value="PH-like_dom_sf"/>
</dbReference>
<dbReference type="GO" id="GO:0035621">
    <property type="term" value="P:ER to Golgi ceramide transport"/>
    <property type="evidence" value="ECO:0007669"/>
    <property type="project" value="TreeGrafter"/>
</dbReference>
<dbReference type="SMART" id="SM00233">
    <property type="entry name" value="PH"/>
    <property type="match status" value="1"/>
</dbReference>
<dbReference type="InterPro" id="IPR001849">
    <property type="entry name" value="PH_domain"/>
</dbReference>
<dbReference type="EMBL" id="PUHR01000051">
    <property type="protein sequence ID" value="KAG0669049.1"/>
    <property type="molecule type" value="Genomic_DNA"/>
</dbReference>
<keyword evidence="10" id="KW-1185">Reference proteome</keyword>
<dbReference type="PROSITE" id="PS50003">
    <property type="entry name" value="PH_DOMAIN"/>
    <property type="match status" value="1"/>
</dbReference>
<dbReference type="GO" id="GO:0032934">
    <property type="term" value="F:sterol binding"/>
    <property type="evidence" value="ECO:0007669"/>
    <property type="project" value="TreeGrafter"/>
</dbReference>
<dbReference type="InterPro" id="IPR041680">
    <property type="entry name" value="PH_8"/>
</dbReference>
<keyword evidence="3" id="KW-0813">Transport</keyword>
<comment type="caution">
    <text evidence="9">The sequence shown here is derived from an EMBL/GenBank/DDBJ whole genome shotgun (WGS) entry which is preliminary data.</text>
</comment>
<keyword evidence="6" id="KW-0445">Lipid transport</keyword>
<dbReference type="SUPFAM" id="SSF50729">
    <property type="entry name" value="PH domain-like"/>
    <property type="match status" value="1"/>
</dbReference>
<dbReference type="Gene3D" id="2.40.160.120">
    <property type="match status" value="1"/>
</dbReference>
<dbReference type="GO" id="GO:0006887">
    <property type="term" value="P:exocytosis"/>
    <property type="evidence" value="ECO:0007669"/>
    <property type="project" value="TreeGrafter"/>
</dbReference>
<dbReference type="OrthoDB" id="1854502at2759"/>
<keyword evidence="7" id="KW-0446">Lipid-binding</keyword>
<dbReference type="Proteomes" id="UP000750334">
    <property type="component" value="Unassembled WGS sequence"/>
</dbReference>
<comment type="subcellular location">
    <subcellularLocation>
        <location evidence="1">Cytoplasm</location>
    </subcellularLocation>
</comment>
<dbReference type="CDD" id="cd13289">
    <property type="entry name" value="PH_Osh3p_yeast"/>
    <property type="match status" value="1"/>
</dbReference>
<evidence type="ECO:0000256" key="3">
    <source>
        <dbReference type="ARBA" id="ARBA00022448"/>
    </source>
</evidence>
<reference evidence="9 10" key="1">
    <citation type="submission" date="2020-11" db="EMBL/GenBank/DDBJ databases">
        <title>Kefir isolates.</title>
        <authorList>
            <person name="Marcisauskas S."/>
            <person name="Kim Y."/>
            <person name="Blasche S."/>
        </authorList>
    </citation>
    <scope>NUCLEOTIDE SEQUENCE [LARGE SCALE GENOMIC DNA]</scope>
    <source>
        <strain evidence="9 10">OG2</strain>
    </source>
</reference>
<dbReference type="PANTHER" id="PTHR10972">
    <property type="entry name" value="OXYSTEROL-BINDING PROTEIN-RELATED"/>
    <property type="match status" value="1"/>
</dbReference>
<keyword evidence="4" id="KW-0963">Cytoplasm</keyword>
<keyword evidence="5" id="KW-0597">Phosphoprotein</keyword>
<dbReference type="GO" id="GO:0034727">
    <property type="term" value="P:piecemeal microautophagy of the nucleus"/>
    <property type="evidence" value="ECO:0007669"/>
    <property type="project" value="TreeGrafter"/>
</dbReference>
<dbReference type="GO" id="GO:0032541">
    <property type="term" value="C:cortical endoplasmic reticulum"/>
    <property type="evidence" value="ECO:0007669"/>
    <property type="project" value="TreeGrafter"/>
</dbReference>
<dbReference type="FunFam" id="2.40.160.120:FF:000013">
    <property type="entry name" value="Oxysterol binding protein"/>
    <property type="match status" value="1"/>
</dbReference>
<dbReference type="SUPFAM" id="SSF101576">
    <property type="entry name" value="Supernatant protein factor (SPF), C-terminal domain"/>
    <property type="match status" value="1"/>
</dbReference>
<evidence type="ECO:0000313" key="9">
    <source>
        <dbReference type="EMBL" id="KAG0669049.1"/>
    </source>
</evidence>
<evidence type="ECO:0000256" key="2">
    <source>
        <dbReference type="ARBA" id="ARBA00008842"/>
    </source>
</evidence>
<dbReference type="GO" id="GO:0097038">
    <property type="term" value="C:perinuclear endoplasmic reticulum"/>
    <property type="evidence" value="ECO:0007669"/>
    <property type="project" value="TreeGrafter"/>
</dbReference>
<feature type="domain" description="PH" evidence="8">
    <location>
        <begin position="202"/>
        <end position="296"/>
    </location>
</feature>
<dbReference type="GO" id="GO:0030011">
    <property type="term" value="P:maintenance of cell polarity"/>
    <property type="evidence" value="ECO:0007669"/>
    <property type="project" value="TreeGrafter"/>
</dbReference>
<dbReference type="InterPro" id="IPR037239">
    <property type="entry name" value="OSBP_sf"/>
</dbReference>
<dbReference type="GO" id="GO:0005829">
    <property type="term" value="C:cytosol"/>
    <property type="evidence" value="ECO:0007669"/>
    <property type="project" value="TreeGrafter"/>
</dbReference>
<dbReference type="Pfam" id="PF01237">
    <property type="entry name" value="Oxysterol_BP"/>
    <property type="match status" value="1"/>
</dbReference>
<evidence type="ECO:0000256" key="5">
    <source>
        <dbReference type="ARBA" id="ARBA00022553"/>
    </source>
</evidence>
<dbReference type="Pfam" id="PF15409">
    <property type="entry name" value="PH_8"/>
    <property type="match status" value="1"/>
</dbReference>
<dbReference type="InterPro" id="IPR036598">
    <property type="entry name" value="GOLD_dom_sf"/>
</dbReference>